<dbReference type="AlphaFoldDB" id="A0A1I1BIC6"/>
<dbReference type="PANTHER" id="PTHR30055:SF234">
    <property type="entry name" value="HTH-TYPE TRANSCRIPTIONAL REGULATOR BETI"/>
    <property type="match status" value="1"/>
</dbReference>
<evidence type="ECO:0000256" key="4">
    <source>
        <dbReference type="PROSITE-ProRule" id="PRU00335"/>
    </source>
</evidence>
<evidence type="ECO:0000259" key="5">
    <source>
        <dbReference type="PROSITE" id="PS50977"/>
    </source>
</evidence>
<dbReference type="SUPFAM" id="SSF46689">
    <property type="entry name" value="Homeodomain-like"/>
    <property type="match status" value="1"/>
</dbReference>
<evidence type="ECO:0000256" key="1">
    <source>
        <dbReference type="ARBA" id="ARBA00023015"/>
    </source>
</evidence>
<dbReference type="PROSITE" id="PS50977">
    <property type="entry name" value="HTH_TETR_2"/>
    <property type="match status" value="1"/>
</dbReference>
<organism evidence="6 7">
    <name type="scientific">Amycolatopsis marina</name>
    <dbReference type="NCBI Taxonomy" id="490629"/>
    <lineage>
        <taxon>Bacteria</taxon>
        <taxon>Bacillati</taxon>
        <taxon>Actinomycetota</taxon>
        <taxon>Actinomycetes</taxon>
        <taxon>Pseudonocardiales</taxon>
        <taxon>Pseudonocardiaceae</taxon>
        <taxon>Amycolatopsis</taxon>
    </lineage>
</organism>
<evidence type="ECO:0000256" key="2">
    <source>
        <dbReference type="ARBA" id="ARBA00023125"/>
    </source>
</evidence>
<accession>A0A1I1BIC6</accession>
<dbReference type="InterPro" id="IPR001647">
    <property type="entry name" value="HTH_TetR"/>
</dbReference>
<dbReference type="GO" id="GO:0003700">
    <property type="term" value="F:DNA-binding transcription factor activity"/>
    <property type="evidence" value="ECO:0007669"/>
    <property type="project" value="TreeGrafter"/>
</dbReference>
<evidence type="ECO:0000313" key="6">
    <source>
        <dbReference type="EMBL" id="SFB48538.1"/>
    </source>
</evidence>
<gene>
    <name evidence="6" type="ORF">SAMN05216266_113157</name>
</gene>
<feature type="DNA-binding region" description="H-T-H motif" evidence="4">
    <location>
        <begin position="24"/>
        <end position="43"/>
    </location>
</feature>
<evidence type="ECO:0000256" key="3">
    <source>
        <dbReference type="ARBA" id="ARBA00023163"/>
    </source>
</evidence>
<dbReference type="Pfam" id="PF00440">
    <property type="entry name" value="TetR_N"/>
    <property type="match status" value="1"/>
</dbReference>
<dbReference type="STRING" id="490629.SAMN05216266_113157"/>
<dbReference type="Gene3D" id="1.10.357.10">
    <property type="entry name" value="Tetracycline Repressor, domain 2"/>
    <property type="match status" value="1"/>
</dbReference>
<dbReference type="GO" id="GO:0000976">
    <property type="term" value="F:transcription cis-regulatory region binding"/>
    <property type="evidence" value="ECO:0007669"/>
    <property type="project" value="TreeGrafter"/>
</dbReference>
<sequence>MHSDDRILDAARDQWISGGDAATTASGISKASGAPVGSLYHRFGSRAVLLAHLWTRTVHRFQQGLLDAAENSAPGMERACAAARWPVEFSLLQHADARLLLLTRRSELLDEHTLPEELRQRLDRINEPVAALVRRLATEIFGRPTPERCELVTVAVIDLPYGVVRRHLGASTLQPSHRTLVSDAAYAILQPASAASGGNATGNTSGGH</sequence>
<name>A0A1I1BIC6_9PSEU</name>
<dbReference type="PANTHER" id="PTHR30055">
    <property type="entry name" value="HTH-TYPE TRANSCRIPTIONAL REGULATOR RUTR"/>
    <property type="match status" value="1"/>
</dbReference>
<dbReference type="InterPro" id="IPR050109">
    <property type="entry name" value="HTH-type_TetR-like_transc_reg"/>
</dbReference>
<protein>
    <submittedName>
        <fullName evidence="6">Transcriptional regulator, TetR family</fullName>
    </submittedName>
</protein>
<feature type="domain" description="HTH tetR-type" evidence="5">
    <location>
        <begin position="1"/>
        <end position="61"/>
    </location>
</feature>
<reference evidence="7" key="1">
    <citation type="submission" date="2016-10" db="EMBL/GenBank/DDBJ databases">
        <authorList>
            <person name="Varghese N."/>
            <person name="Submissions S."/>
        </authorList>
    </citation>
    <scope>NUCLEOTIDE SEQUENCE [LARGE SCALE GENOMIC DNA]</scope>
    <source>
        <strain evidence="7">CGMCC 4.3568</strain>
    </source>
</reference>
<dbReference type="EMBL" id="FOKG01000013">
    <property type="protein sequence ID" value="SFB48538.1"/>
    <property type="molecule type" value="Genomic_DNA"/>
</dbReference>
<evidence type="ECO:0000313" key="7">
    <source>
        <dbReference type="Proteomes" id="UP000243799"/>
    </source>
</evidence>
<proteinExistence type="predicted"/>
<dbReference type="InterPro" id="IPR009057">
    <property type="entry name" value="Homeodomain-like_sf"/>
</dbReference>
<keyword evidence="1" id="KW-0805">Transcription regulation</keyword>
<dbReference type="Proteomes" id="UP000243799">
    <property type="component" value="Unassembled WGS sequence"/>
</dbReference>
<keyword evidence="7" id="KW-1185">Reference proteome</keyword>
<keyword evidence="3" id="KW-0804">Transcription</keyword>
<keyword evidence="2 4" id="KW-0238">DNA-binding</keyword>